<sequence length="495" mass="57173">RSPMRGVTLWHSRTLLLLACVVLIGGILIIDYHLDKRVRRPVIYPDVLKDVDYALDAMEYLHDTQNGRAFIRPVIETESTVMEHYWGCSVDRPKKIVRPSTNHQWTKTQDFHLFSAYLDTRANSLYPRNQAVQVLAMSFRLPNSTVYCSLHSEGRSTVVEGTVREIWQRGWDPRGDFFVPLLISCPIPHWMEGKKLSVQISTEKCGKEEESLSVSIPPSPSPPAKVAVCVKGLDFQGDLSSNLVEWLEWQFLFGPDTVTIYVYTVSPATERVLRWYESQGRIELIWIDLPGEESPHVPVSRTAYMKRNRQQKRRHELIPYNDCLYRHLNSHEYVLIVDIDEIVVPQQHDNWIDLLNEAELSANGRVISSISMRNVFKFPRNETGVNSKILPLYSNRIRSERTSKRGDYGKSFSSTRSVATVFNHFALHRLHPNVTHTLHLPERTALKLHYKSSCPVESRAECPELTRDTVVDESLDRFAGKIEERVREVRRRIGM</sequence>
<accession>A0AAV5T2F4</accession>
<name>A0AAV5T2F4_9BILA</name>
<evidence type="ECO:0000313" key="9">
    <source>
        <dbReference type="EMBL" id="GMS88727.1"/>
    </source>
</evidence>
<dbReference type="PANTHER" id="PTHR21461:SF69">
    <property type="entry name" value="GLYCOSYLTRANSFERASE FAMILY 92 PROTEIN"/>
    <property type="match status" value="1"/>
</dbReference>
<dbReference type="GO" id="GO:0016020">
    <property type="term" value="C:membrane"/>
    <property type="evidence" value="ECO:0007669"/>
    <property type="project" value="UniProtKB-SubCell"/>
</dbReference>
<keyword evidence="5 8" id="KW-0812">Transmembrane</keyword>
<protein>
    <recommendedName>
        <fullName evidence="8">Glycosyltransferase family 92 protein</fullName>
        <ecNumber evidence="8">2.4.1.-</ecNumber>
    </recommendedName>
</protein>
<organism evidence="9 10">
    <name type="scientific">Pristionchus entomophagus</name>
    <dbReference type="NCBI Taxonomy" id="358040"/>
    <lineage>
        <taxon>Eukaryota</taxon>
        <taxon>Metazoa</taxon>
        <taxon>Ecdysozoa</taxon>
        <taxon>Nematoda</taxon>
        <taxon>Chromadorea</taxon>
        <taxon>Rhabditida</taxon>
        <taxon>Rhabditina</taxon>
        <taxon>Diplogasteromorpha</taxon>
        <taxon>Diplogasteroidea</taxon>
        <taxon>Neodiplogasteridae</taxon>
        <taxon>Pristionchus</taxon>
    </lineage>
</organism>
<evidence type="ECO:0000256" key="1">
    <source>
        <dbReference type="ARBA" id="ARBA00004167"/>
    </source>
</evidence>
<dbReference type="GO" id="GO:0016757">
    <property type="term" value="F:glycosyltransferase activity"/>
    <property type="evidence" value="ECO:0007669"/>
    <property type="project" value="UniProtKB-UniRule"/>
</dbReference>
<evidence type="ECO:0000256" key="3">
    <source>
        <dbReference type="ARBA" id="ARBA00022676"/>
    </source>
</evidence>
<keyword evidence="4 8" id="KW-0808">Transferase</keyword>
<keyword evidence="10" id="KW-1185">Reference proteome</keyword>
<gene>
    <name evidence="9" type="ORF">PENTCL1PPCAC_10902</name>
</gene>
<dbReference type="PANTHER" id="PTHR21461">
    <property type="entry name" value="GLYCOSYLTRANSFERASE FAMILY 92 PROTEIN"/>
    <property type="match status" value="1"/>
</dbReference>
<dbReference type="GO" id="GO:0005737">
    <property type="term" value="C:cytoplasm"/>
    <property type="evidence" value="ECO:0007669"/>
    <property type="project" value="TreeGrafter"/>
</dbReference>
<evidence type="ECO:0000256" key="7">
    <source>
        <dbReference type="ARBA" id="ARBA00023136"/>
    </source>
</evidence>
<evidence type="ECO:0000313" key="10">
    <source>
        <dbReference type="Proteomes" id="UP001432027"/>
    </source>
</evidence>
<feature type="transmembrane region" description="Helical" evidence="8">
    <location>
        <begin position="15"/>
        <end position="34"/>
    </location>
</feature>
<dbReference type="EC" id="2.4.1.-" evidence="8"/>
<feature type="non-terminal residue" evidence="9">
    <location>
        <position position="1"/>
    </location>
</feature>
<keyword evidence="3 8" id="KW-0328">Glycosyltransferase</keyword>
<reference evidence="9" key="1">
    <citation type="submission" date="2023-10" db="EMBL/GenBank/DDBJ databases">
        <title>Genome assembly of Pristionchus species.</title>
        <authorList>
            <person name="Yoshida K."/>
            <person name="Sommer R.J."/>
        </authorList>
    </citation>
    <scope>NUCLEOTIDE SEQUENCE</scope>
    <source>
        <strain evidence="9">RS0144</strain>
    </source>
</reference>
<evidence type="ECO:0000256" key="5">
    <source>
        <dbReference type="ARBA" id="ARBA00022692"/>
    </source>
</evidence>
<keyword evidence="6 8" id="KW-1133">Transmembrane helix</keyword>
<comment type="subcellular location">
    <subcellularLocation>
        <location evidence="1">Membrane</location>
        <topology evidence="1">Single-pass membrane protein</topology>
    </subcellularLocation>
</comment>
<evidence type="ECO:0000256" key="4">
    <source>
        <dbReference type="ARBA" id="ARBA00022679"/>
    </source>
</evidence>
<evidence type="ECO:0000256" key="8">
    <source>
        <dbReference type="RuleBase" id="RU366017"/>
    </source>
</evidence>
<evidence type="ECO:0000256" key="2">
    <source>
        <dbReference type="ARBA" id="ARBA00007647"/>
    </source>
</evidence>
<comment type="caution">
    <text evidence="9">The sequence shown here is derived from an EMBL/GenBank/DDBJ whole genome shotgun (WGS) entry which is preliminary data.</text>
</comment>
<comment type="similarity">
    <text evidence="2 8">Belongs to the glycosyltransferase 92 family.</text>
</comment>
<keyword evidence="7 8" id="KW-0472">Membrane</keyword>
<dbReference type="Pfam" id="PF01697">
    <property type="entry name" value="Glyco_transf_92"/>
    <property type="match status" value="1"/>
</dbReference>
<dbReference type="InterPro" id="IPR008166">
    <property type="entry name" value="Glyco_transf_92"/>
</dbReference>
<dbReference type="AlphaFoldDB" id="A0AAV5T2F4"/>
<dbReference type="EMBL" id="BTSX01000003">
    <property type="protein sequence ID" value="GMS88727.1"/>
    <property type="molecule type" value="Genomic_DNA"/>
</dbReference>
<evidence type="ECO:0000256" key="6">
    <source>
        <dbReference type="ARBA" id="ARBA00022989"/>
    </source>
</evidence>
<dbReference type="Proteomes" id="UP001432027">
    <property type="component" value="Unassembled WGS sequence"/>
</dbReference>
<proteinExistence type="inferred from homology"/>